<reference evidence="1 2" key="1">
    <citation type="journal article" date="2019" name="Nat. Ecol. Evol.">
        <title>Megaphylogeny resolves global patterns of mushroom evolution.</title>
        <authorList>
            <person name="Varga T."/>
            <person name="Krizsan K."/>
            <person name="Foldi C."/>
            <person name="Dima B."/>
            <person name="Sanchez-Garcia M."/>
            <person name="Sanchez-Ramirez S."/>
            <person name="Szollosi G.J."/>
            <person name="Szarkandi J.G."/>
            <person name="Papp V."/>
            <person name="Albert L."/>
            <person name="Andreopoulos W."/>
            <person name="Angelini C."/>
            <person name="Antonin V."/>
            <person name="Barry K.W."/>
            <person name="Bougher N.L."/>
            <person name="Buchanan P."/>
            <person name="Buyck B."/>
            <person name="Bense V."/>
            <person name="Catcheside P."/>
            <person name="Chovatia M."/>
            <person name="Cooper J."/>
            <person name="Damon W."/>
            <person name="Desjardin D."/>
            <person name="Finy P."/>
            <person name="Geml J."/>
            <person name="Haridas S."/>
            <person name="Hughes K."/>
            <person name="Justo A."/>
            <person name="Karasinski D."/>
            <person name="Kautmanova I."/>
            <person name="Kiss B."/>
            <person name="Kocsube S."/>
            <person name="Kotiranta H."/>
            <person name="LaButti K.M."/>
            <person name="Lechner B.E."/>
            <person name="Liimatainen K."/>
            <person name="Lipzen A."/>
            <person name="Lukacs Z."/>
            <person name="Mihaltcheva S."/>
            <person name="Morgado L.N."/>
            <person name="Niskanen T."/>
            <person name="Noordeloos M.E."/>
            <person name="Ohm R.A."/>
            <person name="Ortiz-Santana B."/>
            <person name="Ovrebo C."/>
            <person name="Racz N."/>
            <person name="Riley R."/>
            <person name="Savchenko A."/>
            <person name="Shiryaev A."/>
            <person name="Soop K."/>
            <person name="Spirin V."/>
            <person name="Szebenyi C."/>
            <person name="Tomsovsky M."/>
            <person name="Tulloss R.E."/>
            <person name="Uehling J."/>
            <person name="Grigoriev I.V."/>
            <person name="Vagvolgyi C."/>
            <person name="Papp T."/>
            <person name="Martin F.M."/>
            <person name="Miettinen O."/>
            <person name="Hibbett D.S."/>
            <person name="Nagy L.G."/>
        </authorList>
    </citation>
    <scope>NUCLEOTIDE SEQUENCE [LARGE SCALE GENOMIC DNA]</scope>
    <source>
        <strain evidence="1 2">HHB13444</strain>
    </source>
</reference>
<gene>
    <name evidence="1" type="ORF">K466DRAFT_439813</name>
</gene>
<accession>A0A5C3PRU7</accession>
<dbReference type="Proteomes" id="UP000308197">
    <property type="component" value="Unassembled WGS sequence"/>
</dbReference>
<evidence type="ECO:0000313" key="1">
    <source>
        <dbReference type="EMBL" id="TFK91100.1"/>
    </source>
</evidence>
<dbReference type="EMBL" id="ML211028">
    <property type="protein sequence ID" value="TFK91100.1"/>
    <property type="molecule type" value="Genomic_DNA"/>
</dbReference>
<dbReference type="STRING" id="1314778.A0A5C3PRU7"/>
<protein>
    <submittedName>
        <fullName evidence="1">Uncharacterized protein</fullName>
    </submittedName>
</protein>
<proteinExistence type="predicted"/>
<organism evidence="1 2">
    <name type="scientific">Polyporus arcularius HHB13444</name>
    <dbReference type="NCBI Taxonomy" id="1314778"/>
    <lineage>
        <taxon>Eukaryota</taxon>
        <taxon>Fungi</taxon>
        <taxon>Dikarya</taxon>
        <taxon>Basidiomycota</taxon>
        <taxon>Agaricomycotina</taxon>
        <taxon>Agaricomycetes</taxon>
        <taxon>Polyporales</taxon>
        <taxon>Polyporaceae</taxon>
        <taxon>Polyporus</taxon>
    </lineage>
</organism>
<feature type="non-terminal residue" evidence="1">
    <location>
        <position position="1"/>
    </location>
</feature>
<dbReference type="AlphaFoldDB" id="A0A5C3PRU7"/>
<sequence length="74" mass="8684">GPALPRYDREDQRDRHCRLMMILFSPWRTAHDLKDADESWESAYARAKVGFLAHHLAVIENMAELNLCRDSRDD</sequence>
<name>A0A5C3PRU7_9APHY</name>
<evidence type="ECO:0000313" key="2">
    <source>
        <dbReference type="Proteomes" id="UP000308197"/>
    </source>
</evidence>
<feature type="non-terminal residue" evidence="1">
    <location>
        <position position="74"/>
    </location>
</feature>
<keyword evidence="2" id="KW-1185">Reference proteome</keyword>
<dbReference type="InParanoid" id="A0A5C3PRU7"/>